<sequence length="441" mass="50458">MDHLFWPEQNPLPRPKVPYLCAGREEILCNDIDCFARWPELMGWNLDLTIGFLESATIFQAWIQFGLLRCLVEATGRTFNLQEFIIEESGRQYVNSMRIKDIIQFKGIGIRGITSSLAIGYYRSYLLESADEVEWHTKLWLKLTEILRQHSSWILQVIQHWEAGIDHCDPWSTETYNVFWSTLLLLEQISDRREDKIQYIHSRRPEIDRLFEHIPLLPPNTLCIENGLKLLGRCPSLSKRTNLSSLEAFRLYTIPANERITHEDCQARACIAFNINTSTYKTRHADKCNNQGCCMQRVNLAIINDLIESDAIPIVSSTLSSDGHVVIKIVDAAEGTGFTAISHVWAGGLGNFEENALYQCQLDQIHADLLPSSSTPHRKSQRTANYWLDTLCIPAHDQRLKKKAIDTMAFIYAKAESVLVLDPELKDIQSRELPEQTIGLA</sequence>
<gene>
    <name evidence="1" type="ORF">H2198_008676</name>
</gene>
<organism evidence="1 2">
    <name type="scientific">Neophaeococcomyces mojaviensis</name>
    <dbReference type="NCBI Taxonomy" id="3383035"/>
    <lineage>
        <taxon>Eukaryota</taxon>
        <taxon>Fungi</taxon>
        <taxon>Dikarya</taxon>
        <taxon>Ascomycota</taxon>
        <taxon>Pezizomycotina</taxon>
        <taxon>Eurotiomycetes</taxon>
        <taxon>Chaetothyriomycetidae</taxon>
        <taxon>Chaetothyriales</taxon>
        <taxon>Chaetothyriales incertae sedis</taxon>
        <taxon>Neophaeococcomyces</taxon>
    </lineage>
</organism>
<accession>A0ACC2ZWZ0</accession>
<comment type="caution">
    <text evidence="1">The sequence shown here is derived from an EMBL/GenBank/DDBJ whole genome shotgun (WGS) entry which is preliminary data.</text>
</comment>
<dbReference type="Proteomes" id="UP001172386">
    <property type="component" value="Unassembled WGS sequence"/>
</dbReference>
<evidence type="ECO:0000313" key="2">
    <source>
        <dbReference type="Proteomes" id="UP001172386"/>
    </source>
</evidence>
<dbReference type="EMBL" id="JAPDRQ010000219">
    <property type="protein sequence ID" value="KAJ9652090.1"/>
    <property type="molecule type" value="Genomic_DNA"/>
</dbReference>
<feature type="non-terminal residue" evidence="1">
    <location>
        <position position="441"/>
    </location>
</feature>
<reference evidence="1" key="1">
    <citation type="submission" date="2022-10" db="EMBL/GenBank/DDBJ databases">
        <title>Culturing micro-colonial fungi from biological soil crusts in the Mojave desert and describing Neophaeococcomyces mojavensis, and introducing the new genera and species Taxawa tesnikishii.</title>
        <authorList>
            <person name="Kurbessoian T."/>
            <person name="Stajich J.E."/>
        </authorList>
    </citation>
    <scope>NUCLEOTIDE SEQUENCE</scope>
    <source>
        <strain evidence="1">JES_112</strain>
    </source>
</reference>
<protein>
    <submittedName>
        <fullName evidence="1">Uncharacterized protein</fullName>
    </submittedName>
</protein>
<proteinExistence type="predicted"/>
<evidence type="ECO:0000313" key="1">
    <source>
        <dbReference type="EMBL" id="KAJ9652090.1"/>
    </source>
</evidence>
<keyword evidence="2" id="KW-1185">Reference proteome</keyword>
<name>A0ACC2ZWZ0_9EURO</name>